<accession>A0A4V1RLQ9</accession>
<proteinExistence type="predicted"/>
<evidence type="ECO:0000313" key="3">
    <source>
        <dbReference type="Proteomes" id="UP000291838"/>
    </source>
</evidence>
<name>A0A4V1RLQ9_9ACTN</name>
<comment type="caution">
    <text evidence="2">The sequence shown here is derived from an EMBL/GenBank/DDBJ whole genome shotgun (WGS) entry which is preliminary data.</text>
</comment>
<feature type="transmembrane region" description="Helical" evidence="1">
    <location>
        <begin position="235"/>
        <end position="255"/>
    </location>
</feature>
<keyword evidence="1" id="KW-0472">Membrane</keyword>
<dbReference type="AlphaFoldDB" id="A0A4V1RLQ9"/>
<keyword evidence="1" id="KW-1133">Transmembrane helix</keyword>
<keyword evidence="1" id="KW-0812">Transmembrane</keyword>
<protein>
    <submittedName>
        <fullName evidence="2">Uncharacterized protein</fullName>
    </submittedName>
</protein>
<sequence length="415" mass="44156">MDRSPKGREIEHVEGRPGDIITRGEAITDLGDKMLDCADTLETIKNEAVGDGSQKGKAIEKLKEAIGDSYEKLREAGDLYKPVGPVITTYGNELDGCQPVINNSADDCETKWATYESLPGDREGSTTPEAGGGILGVGGYDKDSPEAKEKAENNAAKAAAYEDWLESAEAFDGGYDTWENAFDTACNNIGDAMAGSIKDSFWDNISSFVDVLVTILSWAALIIAVVAFFAGGWVLALIALGLGVLVFALTAAQYAHGEKSLTDLIFAGLAIVPVGKITHLTKLAQFPKLASALGKGGAIKRVWGALSKGPISKFMTAKGGKAFTFLKKSQITDNIFGASVQSVKKGHYKMYFTGSNYAQAQALRQAFTSNSGLRNFAIGVDVLASKFTTFSGHIGKIGTVTGNSEMKPPKWMSFI</sequence>
<gene>
    <name evidence="2" type="ORF">EUA06_03525</name>
</gene>
<keyword evidence="3" id="KW-1185">Reference proteome</keyword>
<organism evidence="2 3">
    <name type="scientific">Nocardioides glacieisoli</name>
    <dbReference type="NCBI Taxonomy" id="1168730"/>
    <lineage>
        <taxon>Bacteria</taxon>
        <taxon>Bacillati</taxon>
        <taxon>Actinomycetota</taxon>
        <taxon>Actinomycetes</taxon>
        <taxon>Propionibacteriales</taxon>
        <taxon>Nocardioidaceae</taxon>
        <taxon>Nocardioides</taxon>
    </lineage>
</organism>
<evidence type="ECO:0000256" key="1">
    <source>
        <dbReference type="SAM" id="Phobius"/>
    </source>
</evidence>
<reference evidence="2 3" key="1">
    <citation type="submission" date="2019-01" db="EMBL/GenBank/DDBJ databases">
        <title>Novel species of Nocardioides.</title>
        <authorList>
            <person name="Liu Q."/>
            <person name="Xin Y.-H."/>
        </authorList>
    </citation>
    <scope>NUCLEOTIDE SEQUENCE [LARGE SCALE GENOMIC DNA]</scope>
    <source>
        <strain evidence="2 3">HLT3-15</strain>
    </source>
</reference>
<dbReference type="RefSeq" id="WP_129473590.1">
    <property type="nucleotide sequence ID" value="NZ_SDWS01000001.1"/>
</dbReference>
<feature type="transmembrane region" description="Helical" evidence="1">
    <location>
        <begin position="208"/>
        <end position="229"/>
    </location>
</feature>
<evidence type="ECO:0000313" key="2">
    <source>
        <dbReference type="EMBL" id="RYB96642.1"/>
    </source>
</evidence>
<dbReference type="Proteomes" id="UP000291838">
    <property type="component" value="Unassembled WGS sequence"/>
</dbReference>
<dbReference type="OrthoDB" id="5044126at2"/>
<dbReference type="EMBL" id="SDWS01000001">
    <property type="protein sequence ID" value="RYB96642.1"/>
    <property type="molecule type" value="Genomic_DNA"/>
</dbReference>